<dbReference type="InterPro" id="IPR029058">
    <property type="entry name" value="AB_hydrolase_fold"/>
</dbReference>
<dbReference type="RefSeq" id="WP_029428390.1">
    <property type="nucleotide sequence ID" value="NZ_CP012801.1"/>
</dbReference>
<name>A0A0P0FW63_9BACE</name>
<dbReference type="EMBL" id="CP012801">
    <property type="protein sequence ID" value="ALJ58423.1"/>
    <property type="molecule type" value="Genomic_DNA"/>
</dbReference>
<evidence type="ECO:0000259" key="2">
    <source>
        <dbReference type="Pfam" id="PF05448"/>
    </source>
</evidence>
<dbReference type="Pfam" id="PF05448">
    <property type="entry name" value="AXE1"/>
    <property type="match status" value="1"/>
</dbReference>
<dbReference type="PROSITE" id="PS00708">
    <property type="entry name" value="PRO_ENDOPEP_SER"/>
    <property type="match status" value="1"/>
</dbReference>
<protein>
    <submittedName>
        <fullName evidence="3">Cephalosporin-C deacetylase</fullName>
        <ecNumber evidence="3">3.1.1.41</ecNumber>
    </submittedName>
</protein>
<proteinExistence type="predicted"/>
<dbReference type="Proteomes" id="UP000061809">
    <property type="component" value="Chromosome"/>
</dbReference>
<dbReference type="GO" id="GO:0006508">
    <property type="term" value="P:proteolysis"/>
    <property type="evidence" value="ECO:0007669"/>
    <property type="project" value="InterPro"/>
</dbReference>
<evidence type="ECO:0000313" key="4">
    <source>
        <dbReference type="Proteomes" id="UP000061809"/>
    </source>
</evidence>
<dbReference type="PANTHER" id="PTHR22946">
    <property type="entry name" value="DIENELACTONE HYDROLASE DOMAIN-CONTAINING PROTEIN-RELATED"/>
    <property type="match status" value="1"/>
</dbReference>
<evidence type="ECO:0000256" key="1">
    <source>
        <dbReference type="ARBA" id="ARBA00022801"/>
    </source>
</evidence>
<dbReference type="AlphaFoldDB" id="A0A0P0FW63"/>
<keyword evidence="1 3" id="KW-0378">Hydrolase</keyword>
<dbReference type="SUPFAM" id="SSF53474">
    <property type="entry name" value="alpha/beta-Hydrolases"/>
    <property type="match status" value="1"/>
</dbReference>
<reference evidence="3 4" key="1">
    <citation type="journal article" date="2015" name="Science">
        <title>Genetic determinants of in vivo fitness and diet responsiveness in multiple human gut Bacteroides.</title>
        <authorList>
            <person name="Wu M."/>
            <person name="McNulty N.P."/>
            <person name="Rodionov D.A."/>
            <person name="Khoroshkin M.S."/>
            <person name="Griffin N.W."/>
            <person name="Cheng J."/>
            <person name="Latreille P."/>
            <person name="Kerstetter R.A."/>
            <person name="Terrapon N."/>
            <person name="Henrissat B."/>
            <person name="Osterman A.L."/>
            <person name="Gordon J.I."/>
        </authorList>
    </citation>
    <scope>NUCLEOTIDE SEQUENCE [LARGE SCALE GENOMIC DNA]</scope>
    <source>
        <strain evidence="3 4">WH2</strain>
    </source>
</reference>
<organism evidence="3 4">
    <name type="scientific">Bacteroides cellulosilyticus</name>
    <dbReference type="NCBI Taxonomy" id="246787"/>
    <lineage>
        <taxon>Bacteria</taxon>
        <taxon>Pseudomonadati</taxon>
        <taxon>Bacteroidota</taxon>
        <taxon>Bacteroidia</taxon>
        <taxon>Bacteroidales</taxon>
        <taxon>Bacteroidaceae</taxon>
        <taxon>Bacteroides</taxon>
    </lineage>
</organism>
<dbReference type="InterPro" id="IPR002471">
    <property type="entry name" value="Pept_S9_AS"/>
</dbReference>
<evidence type="ECO:0000313" key="3">
    <source>
        <dbReference type="EMBL" id="ALJ58423.1"/>
    </source>
</evidence>
<gene>
    <name evidence="3" type="primary">axeA</name>
    <name evidence="3" type="ORF">BcellWH2_01161</name>
</gene>
<dbReference type="Gene3D" id="3.40.50.1820">
    <property type="entry name" value="alpha/beta hydrolase"/>
    <property type="match status" value="1"/>
</dbReference>
<dbReference type="GO" id="GO:0047739">
    <property type="term" value="F:cephalosporin-C deacetylase activity"/>
    <property type="evidence" value="ECO:0007669"/>
    <property type="project" value="UniProtKB-EC"/>
</dbReference>
<sequence>MSINCSFRIIIIYFCLYLSGLSVSAQVQVRNTIWNGEDFLSTPACRVVKEDSIRSLIFESVSYKGQAKSVFAYYATPTMLQGNSSQEKKLPGIILVHGGGGTAFREWVVMWAKRGYAALALDTRGNGPDKKHIDGGFDENEKETPYFDVTLPQKEQWVYQAVSDIFNAHSLLLSFPEVDVERTAITGISWGGVLTCIAASLDSRFRVAVPVYGCGFLSESGRMKQQLDGLPDEQREIWLKQYDPSNYLPRMERPILFINGTNDVHFYLPSMARSAVLASQSGLLIKQGLRHSHKYGWQSEEIAAFIDQYLRDVKPLAQITNEKVEEGLVSGEIISSTPVEKATLHYTTDSGQEREKYHWQAIESKVEKNKWRIPLPAGITTWYVNITDVRGYQISGELHIGN</sequence>
<feature type="domain" description="Acetyl xylan esterase" evidence="2">
    <location>
        <begin position="84"/>
        <end position="245"/>
    </location>
</feature>
<dbReference type="PATRIC" id="fig|246787.4.peg.1199"/>
<dbReference type="EC" id="3.1.1.41" evidence="3"/>
<dbReference type="KEGG" id="bcel:BcellWH2_01161"/>
<dbReference type="PANTHER" id="PTHR22946:SF0">
    <property type="entry name" value="DIENELACTONE HYDROLASE DOMAIN-CONTAINING PROTEIN"/>
    <property type="match status" value="1"/>
</dbReference>
<dbReference type="GO" id="GO:0004252">
    <property type="term" value="F:serine-type endopeptidase activity"/>
    <property type="evidence" value="ECO:0007669"/>
    <property type="project" value="InterPro"/>
</dbReference>
<dbReference type="InterPro" id="IPR008391">
    <property type="entry name" value="AXE1_dom"/>
</dbReference>
<dbReference type="InterPro" id="IPR050261">
    <property type="entry name" value="FrsA_esterase"/>
</dbReference>
<accession>A0A0P0FW63</accession>